<evidence type="ECO:0008006" key="6">
    <source>
        <dbReference type="Google" id="ProtNLM"/>
    </source>
</evidence>
<organism evidence="4 5">
    <name type="scientific">Coccomyxa subellipsoidea</name>
    <dbReference type="NCBI Taxonomy" id="248742"/>
    <lineage>
        <taxon>Eukaryota</taxon>
        <taxon>Viridiplantae</taxon>
        <taxon>Chlorophyta</taxon>
        <taxon>core chlorophytes</taxon>
        <taxon>Trebouxiophyceae</taxon>
        <taxon>Trebouxiophyceae incertae sedis</taxon>
        <taxon>Coccomyxaceae</taxon>
        <taxon>Coccomyxa</taxon>
    </lineage>
</organism>
<evidence type="ECO:0000256" key="1">
    <source>
        <dbReference type="ARBA" id="ARBA00009209"/>
    </source>
</evidence>
<keyword evidence="5" id="KW-1185">Reference proteome</keyword>
<dbReference type="SUPFAM" id="SSF48208">
    <property type="entry name" value="Six-hairpin glycosidases"/>
    <property type="match status" value="1"/>
</dbReference>
<sequence>MGTRRKNIRRLQVTAAWPTNIAKITVEDAYKHWRGTYWRVDDQGRAFIDFDGQGNTVSEATGYGMLISVLMDKKDDYDALLRYYHAHGNHKTVNSSPDGFMKFKQTTNGHGVMTEAGGEGCATDAELDVALSFLLAGQKSDFGDYYLKQGKDLCENILNFCINPDTNMPMLGDWALGETKDSIKDNDPQTQNQMQQRFPNGRKTVSRSTDWMLAHYKQFKKIDTARAQQWDKVFYACIDNYNANLGRHETTGLIADFLYYTNSSPPYVYGDPDGKVLEKWIEDGCFSYNACRVPWKLAAFYKSLDNSSSDPDWQKVKDAAFKMKGFFEDLVLNKEQKVTAGYKLDGTPLNSYEDLCFTAPAWRLLTVLGANDAATQVEKDMDSILLLSLLQTQ</sequence>
<comment type="caution">
    <text evidence="4">The sequence shown here is derived from an EMBL/GenBank/DDBJ whole genome shotgun (WGS) entry which is preliminary data.</text>
</comment>
<gene>
    <name evidence="4" type="ORF">WJX75_002321</name>
</gene>
<dbReference type="InterPro" id="IPR002037">
    <property type="entry name" value="Glyco_hydro_8"/>
</dbReference>
<comment type="similarity">
    <text evidence="1">Belongs to the glycosyl hydrolase 8 (cellulase D) family.</text>
</comment>
<evidence type="ECO:0000256" key="3">
    <source>
        <dbReference type="ARBA" id="ARBA00023295"/>
    </source>
</evidence>
<evidence type="ECO:0000313" key="4">
    <source>
        <dbReference type="EMBL" id="KAK9904778.1"/>
    </source>
</evidence>
<dbReference type="Proteomes" id="UP001491310">
    <property type="component" value="Unassembled WGS sequence"/>
</dbReference>
<dbReference type="EMBL" id="JALJOT010000012">
    <property type="protein sequence ID" value="KAK9904778.1"/>
    <property type="molecule type" value="Genomic_DNA"/>
</dbReference>
<keyword evidence="2" id="KW-0378">Hydrolase</keyword>
<name>A0ABR2YG87_9CHLO</name>
<dbReference type="Pfam" id="PF01270">
    <property type="entry name" value="Glyco_hydro_8"/>
    <property type="match status" value="1"/>
</dbReference>
<dbReference type="PRINTS" id="PR00735">
    <property type="entry name" value="GLHYDRLASE8"/>
</dbReference>
<proteinExistence type="inferred from homology"/>
<keyword evidence="3" id="KW-0326">Glycosidase</keyword>
<evidence type="ECO:0000256" key="2">
    <source>
        <dbReference type="ARBA" id="ARBA00022801"/>
    </source>
</evidence>
<dbReference type="InterPro" id="IPR008928">
    <property type="entry name" value="6-hairpin_glycosidase_sf"/>
</dbReference>
<dbReference type="InterPro" id="IPR012341">
    <property type="entry name" value="6hp_glycosidase-like_sf"/>
</dbReference>
<dbReference type="Gene3D" id="1.50.10.10">
    <property type="match status" value="1"/>
</dbReference>
<reference evidence="4 5" key="1">
    <citation type="journal article" date="2024" name="Nat. Commun.">
        <title>Phylogenomics reveals the evolutionary origins of lichenization in chlorophyte algae.</title>
        <authorList>
            <person name="Puginier C."/>
            <person name="Libourel C."/>
            <person name="Otte J."/>
            <person name="Skaloud P."/>
            <person name="Haon M."/>
            <person name="Grisel S."/>
            <person name="Petersen M."/>
            <person name="Berrin J.G."/>
            <person name="Delaux P.M."/>
            <person name="Dal Grande F."/>
            <person name="Keller J."/>
        </authorList>
    </citation>
    <scope>NUCLEOTIDE SEQUENCE [LARGE SCALE GENOMIC DNA]</scope>
    <source>
        <strain evidence="4 5">SAG 216-7</strain>
    </source>
</reference>
<evidence type="ECO:0000313" key="5">
    <source>
        <dbReference type="Proteomes" id="UP001491310"/>
    </source>
</evidence>
<accession>A0ABR2YG87</accession>
<protein>
    <recommendedName>
        <fullName evidence="6">Cellulase</fullName>
    </recommendedName>
</protein>